<gene>
    <name evidence="2" type="ORF">HOLleu_43304</name>
</gene>
<dbReference type="AlphaFoldDB" id="A0A9Q0YDZ2"/>
<accession>A0A9Q0YDZ2</accession>
<sequence length="54" mass="6305">MAEKKRNNSSLARDSPIQTRRPEMKKETLDYEIMANNLPRGTDTNAKSYKLVHR</sequence>
<evidence type="ECO:0000313" key="3">
    <source>
        <dbReference type="Proteomes" id="UP001152320"/>
    </source>
</evidence>
<proteinExistence type="predicted"/>
<feature type="compositionally biased region" description="Polar residues" evidence="1">
    <location>
        <begin position="8"/>
        <end position="18"/>
    </location>
</feature>
<name>A0A9Q0YDZ2_HOLLE</name>
<organism evidence="2 3">
    <name type="scientific">Holothuria leucospilota</name>
    <name type="common">Black long sea cucumber</name>
    <name type="synonym">Mertensiothuria leucospilota</name>
    <dbReference type="NCBI Taxonomy" id="206669"/>
    <lineage>
        <taxon>Eukaryota</taxon>
        <taxon>Metazoa</taxon>
        <taxon>Echinodermata</taxon>
        <taxon>Eleutherozoa</taxon>
        <taxon>Echinozoa</taxon>
        <taxon>Holothuroidea</taxon>
        <taxon>Aspidochirotacea</taxon>
        <taxon>Aspidochirotida</taxon>
        <taxon>Holothuriidae</taxon>
        <taxon>Holothuria</taxon>
    </lineage>
</organism>
<dbReference type="EMBL" id="JAIZAY010000264">
    <property type="protein sequence ID" value="KAJ8018614.1"/>
    <property type="molecule type" value="Genomic_DNA"/>
</dbReference>
<evidence type="ECO:0000313" key="2">
    <source>
        <dbReference type="EMBL" id="KAJ8018614.1"/>
    </source>
</evidence>
<evidence type="ECO:0000256" key="1">
    <source>
        <dbReference type="SAM" id="MobiDB-lite"/>
    </source>
</evidence>
<comment type="caution">
    <text evidence="2">The sequence shown here is derived from an EMBL/GenBank/DDBJ whole genome shotgun (WGS) entry which is preliminary data.</text>
</comment>
<dbReference type="Proteomes" id="UP001152320">
    <property type="component" value="Unassembled WGS sequence"/>
</dbReference>
<reference evidence="2" key="1">
    <citation type="submission" date="2021-10" db="EMBL/GenBank/DDBJ databases">
        <title>Tropical sea cucumber genome reveals ecological adaptation and Cuvierian tubules defense mechanism.</title>
        <authorList>
            <person name="Chen T."/>
        </authorList>
    </citation>
    <scope>NUCLEOTIDE SEQUENCE</scope>
    <source>
        <strain evidence="2">Nanhai2018</strain>
        <tissue evidence="2">Muscle</tissue>
    </source>
</reference>
<keyword evidence="3" id="KW-1185">Reference proteome</keyword>
<feature type="region of interest" description="Disordered" evidence="1">
    <location>
        <begin position="1"/>
        <end position="27"/>
    </location>
</feature>
<protein>
    <submittedName>
        <fullName evidence="2">Uncharacterized protein</fullName>
    </submittedName>
</protein>